<evidence type="ECO:0000256" key="1">
    <source>
        <dbReference type="ARBA" id="ARBA00022723"/>
    </source>
</evidence>
<organism evidence="6 7">
    <name type="scientific">Swaminathania salitolerans</name>
    <dbReference type="NCBI Taxonomy" id="182838"/>
    <lineage>
        <taxon>Bacteria</taxon>
        <taxon>Pseudomonadati</taxon>
        <taxon>Pseudomonadota</taxon>
        <taxon>Alphaproteobacteria</taxon>
        <taxon>Acetobacterales</taxon>
        <taxon>Acetobacteraceae</taxon>
        <taxon>Swaminathania</taxon>
    </lineage>
</organism>
<keyword evidence="1" id="KW-0479">Metal-binding</keyword>
<dbReference type="Proteomes" id="UP000321405">
    <property type="component" value="Unassembled WGS sequence"/>
</dbReference>
<dbReference type="Gene3D" id="3.60.21.10">
    <property type="match status" value="1"/>
</dbReference>
<name>A0A511BYJ3_9PROT</name>
<dbReference type="OrthoDB" id="9794568at2"/>
<dbReference type="Pfam" id="PF00149">
    <property type="entry name" value="Metallophos"/>
    <property type="match status" value="1"/>
</dbReference>
<evidence type="ECO:0000256" key="2">
    <source>
        <dbReference type="ARBA" id="ARBA00022801"/>
    </source>
</evidence>
<reference evidence="6 7" key="1">
    <citation type="submission" date="2019-07" db="EMBL/GenBank/DDBJ databases">
        <title>Whole genome shotgun sequence of Swaminathania salitolerans NBRC 104436.</title>
        <authorList>
            <person name="Hosoyama A."/>
            <person name="Uohara A."/>
            <person name="Ohji S."/>
            <person name="Ichikawa N."/>
        </authorList>
    </citation>
    <scope>NUCLEOTIDE SEQUENCE [LARGE SCALE GENOMIC DNA]</scope>
    <source>
        <strain evidence="6 7">NBRC 104436</strain>
    </source>
</reference>
<dbReference type="InterPro" id="IPR050884">
    <property type="entry name" value="CNP_phosphodiesterase-III"/>
</dbReference>
<keyword evidence="3" id="KW-0408">Iron</keyword>
<proteinExistence type="inferred from homology"/>
<evidence type="ECO:0000256" key="3">
    <source>
        <dbReference type="ARBA" id="ARBA00023004"/>
    </source>
</evidence>
<dbReference type="PANTHER" id="PTHR42988:SF2">
    <property type="entry name" value="CYCLIC NUCLEOTIDE PHOSPHODIESTERASE CBUA0032-RELATED"/>
    <property type="match status" value="1"/>
</dbReference>
<comment type="similarity">
    <text evidence="4">Belongs to the cyclic nucleotide phosphodiesterase class-III family.</text>
</comment>
<comment type="caution">
    <text evidence="6">The sequence shown here is derived from an EMBL/GenBank/DDBJ whole genome shotgun (WGS) entry which is preliminary data.</text>
</comment>
<keyword evidence="7" id="KW-1185">Reference proteome</keyword>
<dbReference type="InterPro" id="IPR004843">
    <property type="entry name" value="Calcineurin-like_PHP"/>
</dbReference>
<dbReference type="InterPro" id="IPR029052">
    <property type="entry name" value="Metallo-depent_PP-like"/>
</dbReference>
<evidence type="ECO:0000259" key="5">
    <source>
        <dbReference type="Pfam" id="PF00149"/>
    </source>
</evidence>
<evidence type="ECO:0000313" key="6">
    <source>
        <dbReference type="EMBL" id="GEL03088.1"/>
    </source>
</evidence>
<evidence type="ECO:0000256" key="4">
    <source>
        <dbReference type="ARBA" id="ARBA00025742"/>
    </source>
</evidence>
<sequence length="307" mass="34298">MMTPNAPLKPSASSPVVLAHISDVHLPPPSPLPGWRSFCNKRLLSLASWKRHRSHRHLRTLSDEILGDIARLHPDLILNTGDLTNFGLTEEFQQGAAWLRRLPRPGLIVPGNHDAMVGQSWQDGAGLWSEWMERCGEDDFPYCRRFGEIAVIGVNSAVSTPPFMACGRVGAEQRARLARLLDETRSLCRIVMIHHPPRRGLVPWRKSLLDHRRTAGVIARHGAALVLHGHSHDGTIAAIPGSAIPLVGVASASLRSSRSWRQAGWNRIAVRRDIGGSWEIDLDQRCFSPDDGWHILRRRHWSIRAES</sequence>
<dbReference type="AlphaFoldDB" id="A0A511BYJ3"/>
<protein>
    <submittedName>
        <fullName evidence="6">Metallophosphoesterase</fullName>
    </submittedName>
</protein>
<keyword evidence="2" id="KW-0378">Hydrolase</keyword>
<evidence type="ECO:0000313" key="7">
    <source>
        <dbReference type="Proteomes" id="UP000321405"/>
    </source>
</evidence>
<gene>
    <name evidence="6" type="ORF">SSA02_22510</name>
</gene>
<dbReference type="GO" id="GO:0016787">
    <property type="term" value="F:hydrolase activity"/>
    <property type="evidence" value="ECO:0007669"/>
    <property type="project" value="UniProtKB-KW"/>
</dbReference>
<dbReference type="EMBL" id="BJVC01000006">
    <property type="protein sequence ID" value="GEL03088.1"/>
    <property type="molecule type" value="Genomic_DNA"/>
</dbReference>
<accession>A0A511BYJ3</accession>
<feature type="domain" description="Calcineurin-like phosphoesterase" evidence="5">
    <location>
        <begin position="18"/>
        <end position="233"/>
    </location>
</feature>
<dbReference type="PANTHER" id="PTHR42988">
    <property type="entry name" value="PHOSPHOHYDROLASE"/>
    <property type="match status" value="1"/>
</dbReference>
<dbReference type="SUPFAM" id="SSF56300">
    <property type="entry name" value="Metallo-dependent phosphatases"/>
    <property type="match status" value="1"/>
</dbReference>
<dbReference type="GO" id="GO:0046872">
    <property type="term" value="F:metal ion binding"/>
    <property type="evidence" value="ECO:0007669"/>
    <property type="project" value="UniProtKB-KW"/>
</dbReference>